<dbReference type="EMBL" id="JAWDGP010006237">
    <property type="protein sequence ID" value="KAK3745151.1"/>
    <property type="molecule type" value="Genomic_DNA"/>
</dbReference>
<comment type="caution">
    <text evidence="4">The sequence shown here is derived from an EMBL/GenBank/DDBJ whole genome shotgun (WGS) entry which is preliminary data.</text>
</comment>
<dbReference type="InterPro" id="IPR052997">
    <property type="entry name" value="RRT15-like"/>
</dbReference>
<dbReference type="EMBL" id="JAWDGP010004661">
    <property type="protein sequence ID" value="KAK3762695.1"/>
    <property type="molecule type" value="Genomic_DNA"/>
</dbReference>
<dbReference type="EMBL" id="JAWDGP010004661">
    <property type="protein sequence ID" value="KAK3762681.1"/>
    <property type="molecule type" value="Genomic_DNA"/>
</dbReference>
<evidence type="ECO:0000313" key="5">
    <source>
        <dbReference type="EMBL" id="KAK3762681.1"/>
    </source>
</evidence>
<evidence type="ECO:0000313" key="4">
    <source>
        <dbReference type="EMBL" id="KAK3745151.1"/>
    </source>
</evidence>
<dbReference type="EMBL" id="JAWDGP010006237">
    <property type="protein sequence ID" value="KAK3745121.1"/>
    <property type="molecule type" value="Genomic_DNA"/>
</dbReference>
<evidence type="ECO:0000313" key="7">
    <source>
        <dbReference type="Proteomes" id="UP001283361"/>
    </source>
</evidence>
<dbReference type="PANTHER" id="PTHR33047:SF8">
    <property type="entry name" value="REGULATOR OF RDNA TRANSCRIPTION PROTEIN 15"/>
    <property type="match status" value="1"/>
</dbReference>
<organism evidence="4 7">
    <name type="scientific">Elysia crispata</name>
    <name type="common">lettuce slug</name>
    <dbReference type="NCBI Taxonomy" id="231223"/>
    <lineage>
        <taxon>Eukaryota</taxon>
        <taxon>Metazoa</taxon>
        <taxon>Spiralia</taxon>
        <taxon>Lophotrochozoa</taxon>
        <taxon>Mollusca</taxon>
        <taxon>Gastropoda</taxon>
        <taxon>Heterobranchia</taxon>
        <taxon>Euthyneura</taxon>
        <taxon>Panpulmonata</taxon>
        <taxon>Sacoglossa</taxon>
        <taxon>Placobranchoidea</taxon>
        <taxon>Plakobranchidae</taxon>
        <taxon>Elysia</taxon>
    </lineage>
</organism>
<proteinExistence type="predicted"/>
<sequence length="239" mass="25400">MCLHKVGLESSSTGSSFPADSTKPVPLAVVSLDNSRIPLVRTSSELAVECQPTRKRRAPKRGRRIAGAVHGKVEAAFRARPAPAPRGTRPASPSPGPPQSRFVPRPDWPSPQSQSFSRSYGSNLPTSLTYIVLSTRGCSPRRPAADMGTARHEINTVSVGFSRADESAPDTARAAVLYGADVPISGQAASREGAPYKEKRTLPGAPADVPHFVCVAARGRWGHSPCPGSGILTRFPFDR</sequence>
<dbReference type="AlphaFoldDB" id="A0AAE0YH74"/>
<feature type="compositionally biased region" description="Low complexity" evidence="1">
    <location>
        <begin position="78"/>
        <end position="91"/>
    </location>
</feature>
<evidence type="ECO:0000313" key="2">
    <source>
        <dbReference type="EMBL" id="KAK3745121.1"/>
    </source>
</evidence>
<dbReference type="Proteomes" id="UP001283361">
    <property type="component" value="Unassembled WGS sequence"/>
</dbReference>
<dbReference type="EMBL" id="JAWDGP010006237">
    <property type="protein sequence ID" value="KAK3745136.1"/>
    <property type="molecule type" value="Genomic_DNA"/>
</dbReference>
<feature type="compositionally biased region" description="Polar residues" evidence="1">
    <location>
        <begin position="110"/>
        <end position="121"/>
    </location>
</feature>
<reference evidence="4" key="1">
    <citation type="journal article" date="2023" name="G3 (Bethesda)">
        <title>A reference genome for the long-term kleptoplast-retaining sea slug Elysia crispata morphotype clarki.</title>
        <authorList>
            <person name="Eastman K.E."/>
            <person name="Pendleton A.L."/>
            <person name="Shaikh M.A."/>
            <person name="Suttiyut T."/>
            <person name="Ogas R."/>
            <person name="Tomko P."/>
            <person name="Gavelis G."/>
            <person name="Widhalm J.R."/>
            <person name="Wisecaver J.H."/>
        </authorList>
    </citation>
    <scope>NUCLEOTIDE SEQUENCE</scope>
    <source>
        <strain evidence="4">ECLA1</strain>
    </source>
</reference>
<keyword evidence="7" id="KW-1185">Reference proteome</keyword>
<name>A0AAE0YH74_9GAST</name>
<evidence type="ECO:0000313" key="6">
    <source>
        <dbReference type="EMBL" id="KAK3762695.1"/>
    </source>
</evidence>
<evidence type="ECO:0000313" key="3">
    <source>
        <dbReference type="EMBL" id="KAK3745136.1"/>
    </source>
</evidence>
<dbReference type="PANTHER" id="PTHR33047">
    <property type="entry name" value="PROTEIN TAR1"/>
    <property type="match status" value="1"/>
</dbReference>
<feature type="compositionally biased region" description="Basic residues" evidence="1">
    <location>
        <begin position="53"/>
        <end position="64"/>
    </location>
</feature>
<protein>
    <submittedName>
        <fullName evidence="4">Uncharacterized protein</fullName>
    </submittedName>
</protein>
<feature type="region of interest" description="Disordered" evidence="1">
    <location>
        <begin position="1"/>
        <end position="23"/>
    </location>
</feature>
<accession>A0AAE0YH74</accession>
<gene>
    <name evidence="5" type="ORF">RRG08_049545</name>
    <name evidence="6" type="ORF">RRG08_049559</name>
    <name evidence="2" type="ORF">RRG08_062948</name>
    <name evidence="3" type="ORF">RRG08_062963</name>
    <name evidence="4" type="ORF">RRG08_062978</name>
</gene>
<feature type="region of interest" description="Disordered" evidence="1">
    <location>
        <begin position="50"/>
        <end position="121"/>
    </location>
</feature>
<evidence type="ECO:0000256" key="1">
    <source>
        <dbReference type="SAM" id="MobiDB-lite"/>
    </source>
</evidence>
<feature type="compositionally biased region" description="Polar residues" evidence="1">
    <location>
        <begin position="9"/>
        <end position="19"/>
    </location>
</feature>